<keyword evidence="1" id="KW-0472">Membrane</keyword>
<dbReference type="EMBL" id="JBHUEJ010000007">
    <property type="protein sequence ID" value="MFD1709456.1"/>
    <property type="molecule type" value="Genomic_DNA"/>
</dbReference>
<feature type="transmembrane region" description="Helical" evidence="1">
    <location>
        <begin position="7"/>
        <end position="30"/>
    </location>
</feature>
<keyword evidence="1" id="KW-1133">Transmembrane helix</keyword>
<proteinExistence type="predicted"/>
<gene>
    <name evidence="2" type="ORF">ACFSF0_02455</name>
</gene>
<evidence type="ECO:0000313" key="3">
    <source>
        <dbReference type="Proteomes" id="UP001597304"/>
    </source>
</evidence>
<evidence type="ECO:0000313" key="2">
    <source>
        <dbReference type="EMBL" id="MFD1709456.1"/>
    </source>
</evidence>
<reference evidence="3" key="1">
    <citation type="journal article" date="2019" name="Int. J. Syst. Evol. Microbiol.">
        <title>The Global Catalogue of Microorganisms (GCM) 10K type strain sequencing project: providing services to taxonomists for standard genome sequencing and annotation.</title>
        <authorList>
            <consortium name="The Broad Institute Genomics Platform"/>
            <consortium name="The Broad Institute Genome Sequencing Center for Infectious Disease"/>
            <person name="Wu L."/>
            <person name="Ma J."/>
        </authorList>
    </citation>
    <scope>NUCLEOTIDE SEQUENCE [LARGE SCALE GENOMIC DNA]</scope>
    <source>
        <strain evidence="3">LMG 29247</strain>
    </source>
</reference>
<evidence type="ECO:0000256" key="1">
    <source>
        <dbReference type="SAM" id="Phobius"/>
    </source>
</evidence>
<dbReference type="Proteomes" id="UP001597304">
    <property type="component" value="Unassembled WGS sequence"/>
</dbReference>
<protein>
    <submittedName>
        <fullName evidence="2">Uncharacterized protein</fullName>
    </submittedName>
</protein>
<accession>A0ABW4KQ25</accession>
<dbReference type="RefSeq" id="WP_147913258.1">
    <property type="nucleotide sequence ID" value="NZ_JBHUEJ010000007.1"/>
</dbReference>
<organism evidence="2 3">
    <name type="scientific">Ottowia flava</name>
    <dbReference type="NCBI Taxonomy" id="2675430"/>
    <lineage>
        <taxon>Bacteria</taxon>
        <taxon>Pseudomonadati</taxon>
        <taxon>Pseudomonadota</taxon>
        <taxon>Betaproteobacteria</taxon>
        <taxon>Burkholderiales</taxon>
        <taxon>Comamonadaceae</taxon>
        <taxon>Ottowia</taxon>
    </lineage>
</organism>
<name>A0ABW4KQ25_9BURK</name>
<keyword evidence="3" id="KW-1185">Reference proteome</keyword>
<comment type="caution">
    <text evidence="2">The sequence shown here is derived from an EMBL/GenBank/DDBJ whole genome shotgun (WGS) entry which is preliminary data.</text>
</comment>
<sequence length="90" mass="10125">MNIVIPLLVFFFIGGAMIMALGVFVFPLYLLALWHANNSLEEAHAAQQLLDPDGASNAEQVCPCCGQAVRVRAHRRRRQRKQRYARSGED</sequence>
<keyword evidence="1" id="KW-0812">Transmembrane</keyword>